<dbReference type="NCBIfam" id="TIGR01173">
    <property type="entry name" value="glmU"/>
    <property type="match status" value="1"/>
</dbReference>
<evidence type="ECO:0000256" key="4">
    <source>
        <dbReference type="ARBA" id="ARBA00022490"/>
    </source>
</evidence>
<protein>
    <recommendedName>
        <fullName evidence="18">Bifunctional protein GlmU</fullName>
    </recommendedName>
    <domain>
        <recommendedName>
            <fullName evidence="18">UDP-N-acetylglucosamine pyrophosphorylase</fullName>
            <ecNumber evidence="18">2.7.7.23</ecNumber>
        </recommendedName>
        <alternativeName>
            <fullName evidence="18">N-acetylglucosamine-1-phosphate uridyltransferase</fullName>
        </alternativeName>
    </domain>
    <domain>
        <recommendedName>
            <fullName evidence="18">Glucosamine-1-phosphate N-acetyltransferase</fullName>
            <ecNumber evidence="18">2.3.1.157</ecNumber>
        </recommendedName>
    </domain>
</protein>
<comment type="pathway">
    <text evidence="18">Nucleotide-sugar biosynthesis; UDP-N-acetyl-alpha-D-glucosamine biosynthesis; N-acetyl-alpha-D-glucosamine 1-phosphate from alpha-D-glucosamine 6-phosphate (route II): step 2/2.</text>
</comment>
<comment type="function">
    <text evidence="17 18">Catalyzes the last two sequential reactions in the de novo biosynthetic pathway for UDP-N-acetylglucosamine (UDP-GlcNAc). The C-terminal domain catalyzes the transfer of acetyl group from acetyl coenzyme A to glucosamine-1-phosphate (GlcN-1-P) to produce N-acetylglucosamine-1-phosphate (GlcNAc-1-P), which is converted into UDP-GlcNAc by the transfer of uridine 5-monophosphate (from uridine 5-triphosphate), a reaction catalyzed by the N-terminal domain.</text>
</comment>
<comment type="subcellular location">
    <subcellularLocation>
        <location evidence="1 18">Cytoplasm</location>
    </subcellularLocation>
</comment>
<keyword evidence="11 18" id="KW-0573">Peptidoglycan synthesis</keyword>
<feature type="binding site" evidence="18">
    <location>
        <begin position="6"/>
        <end position="9"/>
    </location>
    <ligand>
        <name>UDP-N-acetyl-alpha-D-glucosamine</name>
        <dbReference type="ChEBI" id="CHEBI:57705"/>
    </ligand>
</feature>
<evidence type="ECO:0000256" key="14">
    <source>
        <dbReference type="ARBA" id="ARBA00023316"/>
    </source>
</evidence>
<dbReference type="InterPro" id="IPR001451">
    <property type="entry name" value="Hexapep"/>
</dbReference>
<comment type="catalytic activity">
    <reaction evidence="16 18">
        <text>N-acetyl-alpha-D-glucosamine 1-phosphate + UTP + H(+) = UDP-N-acetyl-alpha-D-glucosamine + diphosphate</text>
        <dbReference type="Rhea" id="RHEA:13509"/>
        <dbReference type="ChEBI" id="CHEBI:15378"/>
        <dbReference type="ChEBI" id="CHEBI:33019"/>
        <dbReference type="ChEBI" id="CHEBI:46398"/>
        <dbReference type="ChEBI" id="CHEBI:57705"/>
        <dbReference type="ChEBI" id="CHEBI:57776"/>
        <dbReference type="EC" id="2.7.7.23"/>
    </reaction>
</comment>
<feature type="binding site" evidence="18">
    <location>
        <position position="342"/>
    </location>
    <ligand>
        <name>UDP-N-acetyl-alpha-D-glucosamine</name>
        <dbReference type="ChEBI" id="CHEBI:57705"/>
    </ligand>
</feature>
<dbReference type="CDD" id="cd02540">
    <property type="entry name" value="GT2_GlmU_N_bac"/>
    <property type="match status" value="1"/>
</dbReference>
<dbReference type="GO" id="GO:0009245">
    <property type="term" value="P:lipid A biosynthetic process"/>
    <property type="evidence" value="ECO:0007669"/>
    <property type="project" value="UniProtKB-UniRule"/>
</dbReference>
<keyword evidence="4 18" id="KW-0963">Cytoplasm</keyword>
<dbReference type="PATRIC" id="fig|1453497.3.peg.333"/>
<dbReference type="PROSITE" id="PS00101">
    <property type="entry name" value="HEXAPEP_TRANSFERASES"/>
    <property type="match status" value="1"/>
</dbReference>
<dbReference type="AlphaFoldDB" id="A0A176K040"/>
<comment type="caution">
    <text evidence="18">Lacks conserved residue(s) required for the propagation of feature annotation.</text>
</comment>
<keyword evidence="6 18" id="KW-0548">Nucleotidyltransferase</keyword>
<feature type="region of interest" description="Pyrophosphorylase" evidence="18">
    <location>
        <begin position="1"/>
        <end position="221"/>
    </location>
</feature>
<dbReference type="RefSeq" id="WP_068348040.1">
    <property type="nucleotide sequence ID" value="NZ_JFHK01000017.1"/>
</dbReference>
<feature type="binding site" evidence="18">
    <location>
        <position position="20"/>
    </location>
    <ligand>
        <name>UDP-N-acetyl-alpha-D-glucosamine</name>
        <dbReference type="ChEBI" id="CHEBI:57705"/>
    </ligand>
</feature>
<dbReference type="InterPro" id="IPR025877">
    <property type="entry name" value="MobA-like_NTP_Trfase"/>
</dbReference>
<dbReference type="GO" id="GO:0071555">
    <property type="term" value="P:cell wall organization"/>
    <property type="evidence" value="ECO:0007669"/>
    <property type="project" value="UniProtKB-KW"/>
</dbReference>
<evidence type="ECO:0000256" key="1">
    <source>
        <dbReference type="ARBA" id="ARBA00004496"/>
    </source>
</evidence>
<feature type="binding site" evidence="18">
    <location>
        <position position="396"/>
    </location>
    <ligand>
        <name>acetyl-CoA</name>
        <dbReference type="ChEBI" id="CHEBI:57288"/>
    </ligand>
</feature>
<evidence type="ECO:0000256" key="9">
    <source>
        <dbReference type="ARBA" id="ARBA00022842"/>
    </source>
</evidence>
<evidence type="ECO:0000256" key="13">
    <source>
        <dbReference type="ARBA" id="ARBA00023315"/>
    </source>
</evidence>
<evidence type="ECO:0000256" key="8">
    <source>
        <dbReference type="ARBA" id="ARBA00022737"/>
    </source>
</evidence>
<evidence type="ECO:0000313" key="22">
    <source>
        <dbReference type="Proteomes" id="UP000077339"/>
    </source>
</evidence>
<dbReference type="SUPFAM" id="SSF51161">
    <property type="entry name" value="Trimeric LpxA-like enzymes"/>
    <property type="match status" value="1"/>
</dbReference>
<feature type="binding site" evidence="18">
    <location>
        <position position="72"/>
    </location>
    <ligand>
        <name>UDP-N-acetyl-alpha-D-glucosamine</name>
        <dbReference type="ChEBI" id="CHEBI:57705"/>
    </ligand>
</feature>
<accession>A0A176K040</accession>
<dbReference type="InterPro" id="IPR050065">
    <property type="entry name" value="GlmU-like"/>
</dbReference>
<comment type="caution">
    <text evidence="21">The sequence shown here is derived from an EMBL/GenBank/DDBJ whole genome shotgun (WGS) entry which is preliminary data.</text>
</comment>
<keyword evidence="9 18" id="KW-0460">Magnesium</keyword>
<evidence type="ECO:0000256" key="16">
    <source>
        <dbReference type="ARBA" id="ARBA00048493"/>
    </source>
</evidence>
<evidence type="ECO:0000259" key="20">
    <source>
        <dbReference type="Pfam" id="PF25087"/>
    </source>
</evidence>
<feature type="binding site" evidence="18">
    <location>
        <position position="219"/>
    </location>
    <ligand>
        <name>Mg(2+)</name>
        <dbReference type="ChEBI" id="CHEBI:18420"/>
    </ligand>
</feature>
<evidence type="ECO:0000259" key="19">
    <source>
        <dbReference type="Pfam" id="PF12804"/>
    </source>
</evidence>
<dbReference type="Gene3D" id="2.160.10.10">
    <property type="entry name" value="Hexapeptide repeat proteins"/>
    <property type="match status" value="1"/>
</dbReference>
<feature type="domain" description="Mannose-1-phosphate guanyltransferase C-terminal" evidence="20">
    <location>
        <begin position="252"/>
        <end position="346"/>
    </location>
</feature>
<keyword evidence="8 18" id="KW-0677">Repeat</keyword>
<feature type="binding site" evidence="18">
    <location>
        <position position="368"/>
    </location>
    <ligand>
        <name>UDP-N-acetyl-alpha-D-glucosamine</name>
        <dbReference type="ChEBI" id="CHEBI:57705"/>
    </ligand>
</feature>
<dbReference type="HAMAP" id="MF_01631">
    <property type="entry name" value="GlmU"/>
    <property type="match status" value="1"/>
</dbReference>
<evidence type="ECO:0000256" key="10">
    <source>
        <dbReference type="ARBA" id="ARBA00022960"/>
    </source>
</evidence>
<dbReference type="GO" id="GO:0000902">
    <property type="term" value="P:cell morphogenesis"/>
    <property type="evidence" value="ECO:0007669"/>
    <property type="project" value="UniProtKB-UniRule"/>
</dbReference>
<dbReference type="InterPro" id="IPR038009">
    <property type="entry name" value="GlmU_C_LbH"/>
</dbReference>
<dbReference type="Pfam" id="PF25087">
    <property type="entry name" value="GMPPB_C"/>
    <property type="match status" value="1"/>
</dbReference>
<evidence type="ECO:0000256" key="2">
    <source>
        <dbReference type="ARBA" id="ARBA00007707"/>
    </source>
</evidence>
<dbReference type="InterPro" id="IPR011004">
    <property type="entry name" value="Trimer_LpxA-like_sf"/>
</dbReference>
<dbReference type="STRING" id="1453497.AT15_01655"/>
<dbReference type="EMBL" id="JFHK01000017">
    <property type="protein sequence ID" value="OAA29766.1"/>
    <property type="molecule type" value="Genomic_DNA"/>
</dbReference>
<feature type="binding site" evidence="18">
    <location>
        <position position="137"/>
    </location>
    <ligand>
        <name>UDP-N-acetyl-alpha-D-glucosamine</name>
        <dbReference type="ChEBI" id="CHEBI:57705"/>
    </ligand>
</feature>
<comment type="cofactor">
    <cofactor evidence="18">
        <name>Mg(2+)</name>
        <dbReference type="ChEBI" id="CHEBI:18420"/>
    </cofactor>
    <text evidence="18">Binds 1 Mg(2+) ion per subunit.</text>
</comment>
<feature type="region of interest" description="Linker" evidence="18">
    <location>
        <begin position="222"/>
        <end position="242"/>
    </location>
</feature>
<dbReference type="InterPro" id="IPR005882">
    <property type="entry name" value="Bifunctional_GlmU"/>
</dbReference>
<gene>
    <name evidence="18 21" type="primary">glmU</name>
    <name evidence="21" type="ORF">AT15_01655</name>
</gene>
<feature type="binding site" evidence="18">
    <location>
        <position position="101"/>
    </location>
    <ligand>
        <name>Mg(2+)</name>
        <dbReference type="ChEBI" id="CHEBI:18420"/>
    </ligand>
</feature>
<keyword evidence="14 18" id="KW-0961">Cell wall biogenesis/degradation</keyword>
<dbReference type="GO" id="GO:0006048">
    <property type="term" value="P:UDP-N-acetylglucosamine biosynthetic process"/>
    <property type="evidence" value="ECO:0007669"/>
    <property type="project" value="UniProtKB-UniPathway"/>
</dbReference>
<evidence type="ECO:0000256" key="5">
    <source>
        <dbReference type="ARBA" id="ARBA00022679"/>
    </source>
</evidence>
<dbReference type="Proteomes" id="UP000077339">
    <property type="component" value="Unassembled WGS sequence"/>
</dbReference>
<dbReference type="NCBIfam" id="NF010934">
    <property type="entry name" value="PRK14354.1"/>
    <property type="match status" value="1"/>
</dbReference>
<evidence type="ECO:0000256" key="17">
    <source>
        <dbReference type="ARBA" id="ARBA00049628"/>
    </source>
</evidence>
<feature type="binding site" evidence="18">
    <location>
        <position position="414"/>
    </location>
    <ligand>
        <name>acetyl-CoA</name>
        <dbReference type="ChEBI" id="CHEBI:57288"/>
    </ligand>
</feature>
<feature type="binding site" evidence="18">
    <location>
        <position position="371"/>
    </location>
    <ligand>
        <name>acetyl-CoA</name>
        <dbReference type="ChEBI" id="CHEBI:57288"/>
    </ligand>
</feature>
<feature type="binding site" evidence="18">
    <location>
        <begin position="77"/>
        <end position="78"/>
    </location>
    <ligand>
        <name>UDP-N-acetyl-alpha-D-glucosamine</name>
        <dbReference type="ChEBI" id="CHEBI:57705"/>
    </ligand>
</feature>
<evidence type="ECO:0000256" key="6">
    <source>
        <dbReference type="ARBA" id="ARBA00022695"/>
    </source>
</evidence>
<feature type="binding site" evidence="18">
    <location>
        <position position="324"/>
    </location>
    <ligand>
        <name>UDP-N-acetyl-alpha-D-glucosamine</name>
        <dbReference type="ChEBI" id="CHEBI:57705"/>
    </ligand>
</feature>
<comment type="similarity">
    <text evidence="2 18">In the C-terminal section; belongs to the transferase hexapeptide repeat family.</text>
</comment>
<feature type="binding site" evidence="18">
    <location>
        <position position="219"/>
    </location>
    <ligand>
        <name>UDP-N-acetyl-alpha-D-glucosamine</name>
        <dbReference type="ChEBI" id="CHEBI:57705"/>
    </ligand>
</feature>
<dbReference type="PANTHER" id="PTHR43584">
    <property type="entry name" value="NUCLEOTIDYL TRANSFERASE"/>
    <property type="match status" value="1"/>
</dbReference>
<evidence type="ECO:0000256" key="11">
    <source>
        <dbReference type="ARBA" id="ARBA00022984"/>
    </source>
</evidence>
<dbReference type="Pfam" id="PF12804">
    <property type="entry name" value="NTP_transf_3"/>
    <property type="match status" value="1"/>
</dbReference>
<reference evidence="21 22" key="1">
    <citation type="submission" date="2014-02" db="EMBL/GenBank/DDBJ databases">
        <title>Kosmotoga genome sequencing.</title>
        <authorList>
            <person name="Pollo S.M."/>
            <person name="Charchuk R."/>
            <person name="Nesbo C.L."/>
        </authorList>
    </citation>
    <scope>NUCLEOTIDE SEQUENCE [LARGE SCALE GENOMIC DNA]</scope>
    <source>
        <strain evidence="21 22">S304</strain>
    </source>
</reference>
<dbReference type="InterPro" id="IPR029044">
    <property type="entry name" value="Nucleotide-diphossugar_trans"/>
</dbReference>
<feature type="active site" description="Proton acceptor" evidence="18">
    <location>
        <position position="354"/>
    </location>
</feature>
<dbReference type="OrthoDB" id="9775031at2"/>
<dbReference type="Gene3D" id="3.90.550.10">
    <property type="entry name" value="Spore Coat Polysaccharide Biosynthesis Protein SpsA, Chain A"/>
    <property type="match status" value="1"/>
</dbReference>
<dbReference type="GO" id="GO:0003977">
    <property type="term" value="F:UDP-N-acetylglucosamine diphosphorylase activity"/>
    <property type="evidence" value="ECO:0007669"/>
    <property type="project" value="UniProtKB-UniRule"/>
</dbReference>
<feature type="binding site" evidence="18">
    <location>
        <position position="150"/>
    </location>
    <ligand>
        <name>UDP-N-acetyl-alpha-D-glucosamine</name>
        <dbReference type="ChEBI" id="CHEBI:57705"/>
    </ligand>
</feature>
<dbReference type="UniPathway" id="UPA00113">
    <property type="reaction ID" value="UER00532"/>
</dbReference>
<comment type="catalytic activity">
    <reaction evidence="15 18">
        <text>alpha-D-glucosamine 1-phosphate + acetyl-CoA = N-acetyl-alpha-D-glucosamine 1-phosphate + CoA + H(+)</text>
        <dbReference type="Rhea" id="RHEA:13725"/>
        <dbReference type="ChEBI" id="CHEBI:15378"/>
        <dbReference type="ChEBI" id="CHEBI:57287"/>
        <dbReference type="ChEBI" id="CHEBI:57288"/>
        <dbReference type="ChEBI" id="CHEBI:57776"/>
        <dbReference type="ChEBI" id="CHEBI:58516"/>
        <dbReference type="EC" id="2.3.1.157"/>
    </reaction>
</comment>
<dbReference type="InterPro" id="IPR018357">
    <property type="entry name" value="Hexapep_transf_CS"/>
</dbReference>
<keyword evidence="12 18" id="KW-0511">Multifunctional enzyme</keyword>
<feature type="region of interest" description="N-acetyltransferase" evidence="18">
    <location>
        <begin position="243"/>
        <end position="448"/>
    </location>
</feature>
<evidence type="ECO:0000313" key="21">
    <source>
        <dbReference type="EMBL" id="OAA29766.1"/>
    </source>
</evidence>
<dbReference type="EC" id="2.3.1.157" evidence="18"/>
<evidence type="ECO:0000256" key="15">
    <source>
        <dbReference type="ARBA" id="ARBA00048247"/>
    </source>
</evidence>
<dbReference type="PANTHER" id="PTHR43584:SF3">
    <property type="entry name" value="BIFUNCTIONAL PROTEIN GLMU"/>
    <property type="match status" value="1"/>
</dbReference>
<sequence length="448" mass="48781">MKAIVLAAGLGKRMKSSLPKVIHKILGKPMVNWVISSIIKSGIKTQDITVVTGYKAEIVEGLLPEGVKKVRQNEQLGTGHAVMQAMKTIEGNDPILVIPGDVPLIEPHTIKRLLEDAVKGYETLVLTMKLDDPAEYGRVIEKNGKIRIVEAKDASPDERKISEVNTGIYVFDAQFLRNALEKLSPDNAQGEYYLTDVVQFAQKAKKLIIGDPTESIGINNRIELSRAQKVAQLRINRRHQLNGVTIIDPDSTYIDPEAVIGKDTVIEPMTFIYGKTTIGERCNIGPFTRVFNSAIHNDVTIVRSEVDEAVVHNNCSVGPFSRLRPGAILLEGVKIGNFVEVKKATIGKGSKAQHLTYIGDAEIGENVNVGAGTITCNYDGRRKHRTVIGDGSFIGSNTALVAPVNVGKGSVIGAGSVITEDVPDYSLGLGRARQVNKIDRYRKSEKGE</sequence>
<comment type="subunit">
    <text evidence="18">Homotrimer.</text>
</comment>
<dbReference type="GO" id="GO:0009252">
    <property type="term" value="P:peptidoglycan biosynthetic process"/>
    <property type="evidence" value="ECO:0007669"/>
    <property type="project" value="UniProtKB-UniRule"/>
</dbReference>
<comment type="pathway">
    <text evidence="18">Bacterial outer membrane biogenesis; LPS lipid A biosynthesis.</text>
</comment>
<feature type="binding site" evidence="18">
    <location>
        <position position="357"/>
    </location>
    <ligand>
        <name>UDP-N-acetyl-alpha-D-glucosamine</name>
        <dbReference type="ChEBI" id="CHEBI:57705"/>
    </ligand>
</feature>
<keyword evidence="22" id="KW-1185">Reference proteome</keyword>
<dbReference type="UniPathway" id="UPA00973"/>
<proteinExistence type="inferred from homology"/>
<dbReference type="InterPro" id="IPR056729">
    <property type="entry name" value="GMPPB_C"/>
</dbReference>
<dbReference type="GO" id="GO:0016020">
    <property type="term" value="C:membrane"/>
    <property type="evidence" value="ECO:0007669"/>
    <property type="project" value="GOC"/>
</dbReference>
<keyword evidence="7 18" id="KW-0479">Metal-binding</keyword>
<name>A0A176K040_9BACT</name>
<keyword evidence="10 18" id="KW-0133">Cell shape</keyword>
<keyword evidence="5 18" id="KW-0808">Transferase</keyword>
<feature type="binding site" evidence="18">
    <location>
        <position position="165"/>
    </location>
    <ligand>
        <name>UDP-N-acetyl-alpha-D-glucosamine</name>
        <dbReference type="ChEBI" id="CHEBI:57705"/>
    </ligand>
</feature>
<evidence type="ECO:0000256" key="3">
    <source>
        <dbReference type="ARBA" id="ARBA00007947"/>
    </source>
</evidence>
<dbReference type="SUPFAM" id="SSF53448">
    <property type="entry name" value="Nucleotide-diphospho-sugar transferases"/>
    <property type="match status" value="1"/>
</dbReference>
<dbReference type="Pfam" id="PF00132">
    <property type="entry name" value="Hexapep"/>
    <property type="match status" value="1"/>
</dbReference>
<evidence type="ECO:0000256" key="12">
    <source>
        <dbReference type="ARBA" id="ARBA00023268"/>
    </source>
</evidence>
<evidence type="ECO:0000256" key="7">
    <source>
        <dbReference type="ARBA" id="ARBA00022723"/>
    </source>
</evidence>
<dbReference type="EC" id="2.7.7.23" evidence="18"/>
<evidence type="ECO:0000256" key="18">
    <source>
        <dbReference type="HAMAP-Rule" id="MF_01631"/>
    </source>
</evidence>
<comment type="similarity">
    <text evidence="3 18">In the N-terminal section; belongs to the N-acetylglucosamine-1-phosphate uridyltransferase family.</text>
</comment>
<feature type="binding site" evidence="18">
    <location>
        <position position="431"/>
    </location>
    <ligand>
        <name>acetyl-CoA</name>
        <dbReference type="ChEBI" id="CHEBI:57288"/>
    </ligand>
</feature>
<comment type="pathway">
    <text evidence="18">Nucleotide-sugar biosynthesis; UDP-N-acetyl-alpha-D-glucosamine biosynthesis; UDP-N-acetyl-alpha-D-glucosamine from N-acetyl-alpha-D-glucosamine 1-phosphate: step 1/1.</text>
</comment>
<feature type="domain" description="MobA-like NTP transferase" evidence="19">
    <location>
        <begin position="3"/>
        <end position="126"/>
    </location>
</feature>
<dbReference type="GO" id="GO:0000287">
    <property type="term" value="F:magnesium ion binding"/>
    <property type="evidence" value="ECO:0007669"/>
    <property type="project" value="UniProtKB-UniRule"/>
</dbReference>
<feature type="binding site" evidence="18">
    <location>
        <begin position="377"/>
        <end position="378"/>
    </location>
    <ligand>
        <name>acetyl-CoA</name>
        <dbReference type="ChEBI" id="CHEBI:57288"/>
    </ligand>
</feature>
<dbReference type="GO" id="GO:0019134">
    <property type="term" value="F:glucosamine-1-phosphate N-acetyltransferase activity"/>
    <property type="evidence" value="ECO:0007669"/>
    <property type="project" value="UniProtKB-UniRule"/>
</dbReference>
<dbReference type="GO" id="GO:0008360">
    <property type="term" value="P:regulation of cell shape"/>
    <property type="evidence" value="ECO:0007669"/>
    <property type="project" value="UniProtKB-KW"/>
</dbReference>
<dbReference type="GO" id="GO:0005737">
    <property type="term" value="C:cytoplasm"/>
    <property type="evidence" value="ECO:0007669"/>
    <property type="project" value="UniProtKB-SubCell"/>
</dbReference>
<keyword evidence="13 18" id="KW-0012">Acyltransferase</keyword>
<organism evidence="21 22">
    <name type="scientific">Kosmotoga arenicorallina S304</name>
    <dbReference type="NCBI Taxonomy" id="1453497"/>
    <lineage>
        <taxon>Bacteria</taxon>
        <taxon>Thermotogati</taxon>
        <taxon>Thermotogota</taxon>
        <taxon>Thermotogae</taxon>
        <taxon>Kosmotogales</taxon>
        <taxon>Kosmotogaceae</taxon>
        <taxon>Kosmotoga</taxon>
    </lineage>
</organism>
<dbReference type="CDD" id="cd03353">
    <property type="entry name" value="LbH_GlmU_C"/>
    <property type="match status" value="1"/>
</dbReference>